<keyword evidence="3" id="KW-1185">Reference proteome</keyword>
<organism evidence="2 3">
    <name type="scientific">Extibacter muris</name>
    <dbReference type="NCBI Taxonomy" id="1796622"/>
    <lineage>
        <taxon>Bacteria</taxon>
        <taxon>Bacillati</taxon>
        <taxon>Bacillota</taxon>
        <taxon>Clostridia</taxon>
        <taxon>Lachnospirales</taxon>
        <taxon>Lachnospiraceae</taxon>
        <taxon>Extibacter</taxon>
    </lineage>
</organism>
<dbReference type="InterPro" id="IPR025699">
    <property type="entry name" value="ABC2_memb-like"/>
</dbReference>
<feature type="transmembrane region" description="Helical" evidence="1">
    <location>
        <begin position="115"/>
        <end position="136"/>
    </location>
</feature>
<dbReference type="RefSeq" id="WP_132276802.1">
    <property type="nucleotide sequence ID" value="NZ_JAOBST010000023.1"/>
</dbReference>
<evidence type="ECO:0000313" key="3">
    <source>
        <dbReference type="Proteomes" id="UP000295710"/>
    </source>
</evidence>
<dbReference type="AlphaFoldDB" id="A0A4R4FEM3"/>
<evidence type="ECO:0000313" key="2">
    <source>
        <dbReference type="EMBL" id="TDA22084.1"/>
    </source>
</evidence>
<feature type="transmembrane region" description="Helical" evidence="1">
    <location>
        <begin position="12"/>
        <end position="32"/>
    </location>
</feature>
<dbReference type="PANTHER" id="PTHR41309:SF2">
    <property type="entry name" value="MEMBRANE PROTEIN"/>
    <property type="match status" value="1"/>
</dbReference>
<protein>
    <submittedName>
        <fullName evidence="2">ABC-2 transporter permease</fullName>
    </submittedName>
</protein>
<keyword evidence="1" id="KW-0812">Transmembrane</keyword>
<keyword evidence="1" id="KW-1133">Transmembrane helix</keyword>
<proteinExistence type="predicted"/>
<dbReference type="EMBL" id="SMMX01000005">
    <property type="protein sequence ID" value="TDA22084.1"/>
    <property type="molecule type" value="Genomic_DNA"/>
</dbReference>
<keyword evidence="1" id="KW-0472">Membrane</keyword>
<reference evidence="2 3" key="1">
    <citation type="journal article" date="2016" name="Nat. Microbiol.">
        <title>The Mouse Intestinal Bacterial Collection (miBC) provides host-specific insight into cultured diversity and functional potential of the gut microbiota.</title>
        <authorList>
            <person name="Lagkouvardos I."/>
            <person name="Pukall R."/>
            <person name="Abt B."/>
            <person name="Foesel B.U."/>
            <person name="Meier-Kolthoff J.P."/>
            <person name="Kumar N."/>
            <person name="Bresciani A."/>
            <person name="Martinez I."/>
            <person name="Just S."/>
            <person name="Ziegler C."/>
            <person name="Brugiroux S."/>
            <person name="Garzetti D."/>
            <person name="Wenning M."/>
            <person name="Bui T.P."/>
            <person name="Wang J."/>
            <person name="Hugenholtz F."/>
            <person name="Plugge C.M."/>
            <person name="Peterson D.A."/>
            <person name="Hornef M.W."/>
            <person name="Baines J.F."/>
            <person name="Smidt H."/>
            <person name="Walter J."/>
            <person name="Kristiansen K."/>
            <person name="Nielsen H.B."/>
            <person name="Haller D."/>
            <person name="Overmann J."/>
            <person name="Stecher B."/>
            <person name="Clavel T."/>
        </authorList>
    </citation>
    <scope>NUCLEOTIDE SEQUENCE [LARGE SCALE GENOMIC DNA]</scope>
    <source>
        <strain evidence="2 3">DSM 28560</strain>
    </source>
</reference>
<evidence type="ECO:0000256" key="1">
    <source>
        <dbReference type="SAM" id="Phobius"/>
    </source>
</evidence>
<feature type="transmembrane region" description="Helical" evidence="1">
    <location>
        <begin position="84"/>
        <end position="103"/>
    </location>
</feature>
<gene>
    <name evidence="2" type="ORF">E1963_07510</name>
</gene>
<name>A0A4R4FEM3_9FIRM</name>
<sequence length="218" mass="23839">MKGLLVKDFKLMMLQKNFLLLILAIVIGMMVFTDDMAFPLGFLSFVVSLFTVSTISYDDFDNGNAFLFTLPITRNNYVIEKYSLGLLFGCIAWILATVLGIIATVLKGTLPITDLLLVSLIILPIMIIIQAIMLPFQLKFGGDKGRIAMIGAFGGLAIIALIIVKGANIIFDIDLVHILNTLPTVSMGLLVVIAVIVALLLLLISMKISLSIMNKKEF</sequence>
<accession>A0A4R4FEM3</accession>
<dbReference type="Pfam" id="PF13346">
    <property type="entry name" value="ABC2_membrane_5"/>
    <property type="match status" value="1"/>
</dbReference>
<feature type="transmembrane region" description="Helical" evidence="1">
    <location>
        <begin position="148"/>
        <end position="171"/>
    </location>
</feature>
<feature type="transmembrane region" description="Helical" evidence="1">
    <location>
        <begin position="38"/>
        <end position="57"/>
    </location>
</feature>
<dbReference type="Proteomes" id="UP000295710">
    <property type="component" value="Unassembled WGS sequence"/>
</dbReference>
<comment type="caution">
    <text evidence="2">The sequence shown here is derived from an EMBL/GenBank/DDBJ whole genome shotgun (WGS) entry which is preliminary data.</text>
</comment>
<dbReference type="PANTHER" id="PTHR41309">
    <property type="entry name" value="MEMBRANE PROTEIN-RELATED"/>
    <property type="match status" value="1"/>
</dbReference>
<feature type="transmembrane region" description="Helical" evidence="1">
    <location>
        <begin position="183"/>
        <end position="206"/>
    </location>
</feature>